<dbReference type="RefSeq" id="WP_245986028.1">
    <property type="nucleotide sequence ID" value="NZ_NGKC01000010.1"/>
</dbReference>
<evidence type="ECO:0008006" key="5">
    <source>
        <dbReference type="Google" id="ProtNLM"/>
    </source>
</evidence>
<dbReference type="Proteomes" id="UP000286773">
    <property type="component" value="Unassembled WGS sequence"/>
</dbReference>
<name>A0A430AS78_9ENTE</name>
<dbReference type="EMBL" id="NGKC01000010">
    <property type="protein sequence ID" value="RSU10890.1"/>
    <property type="molecule type" value="Genomic_DNA"/>
</dbReference>
<evidence type="ECO:0000313" key="3">
    <source>
        <dbReference type="EMBL" id="RSU10890.1"/>
    </source>
</evidence>
<feature type="transmembrane region" description="Helical" evidence="2">
    <location>
        <begin position="35"/>
        <end position="53"/>
    </location>
</feature>
<proteinExistence type="predicted"/>
<feature type="coiled-coil region" evidence="1">
    <location>
        <begin position="89"/>
        <end position="116"/>
    </location>
</feature>
<dbReference type="AlphaFoldDB" id="A0A430AS78"/>
<keyword evidence="2" id="KW-0472">Membrane</keyword>
<keyword evidence="4" id="KW-1185">Reference proteome</keyword>
<sequence>MKKRRSLLKTIFIIIAGIFLLYLVSNYFYWNWHMIIRSMIVPLIIIIVGIYFLKKSLTGNRSSESDDIPSLSPEKESHYVELGMTEQEITFFRETMASAKKQIKQLEKNMNSLSKLKAINLRNDTLKASKAMFKEMVKEPTKLHQADRFLYAHLPNIVELTDKYIEINDHEIKNKSTYEALNDSAEAIDAVSKLIVEDYNRFVSDDLEELEVEISIAKQNINRDNSLKEDLQSDNDKEENHV</sequence>
<comment type="caution">
    <text evidence="3">The sequence shown here is derived from an EMBL/GenBank/DDBJ whole genome shotgun (WGS) entry which is preliminary data.</text>
</comment>
<keyword evidence="2" id="KW-1133">Transmembrane helix</keyword>
<dbReference type="Pfam" id="PF10112">
    <property type="entry name" value="Halogen_Hydrol"/>
    <property type="match status" value="1"/>
</dbReference>
<keyword evidence="2" id="KW-0812">Transmembrane</keyword>
<evidence type="ECO:0000256" key="2">
    <source>
        <dbReference type="SAM" id="Phobius"/>
    </source>
</evidence>
<feature type="transmembrane region" description="Helical" evidence="2">
    <location>
        <begin position="7"/>
        <end position="29"/>
    </location>
</feature>
<feature type="coiled-coil region" evidence="1">
    <location>
        <begin position="200"/>
        <end position="227"/>
    </location>
</feature>
<evidence type="ECO:0000256" key="1">
    <source>
        <dbReference type="SAM" id="Coils"/>
    </source>
</evidence>
<protein>
    <recommendedName>
        <fullName evidence="5">5-bromo-4-chloroindolyl phosphate hydrolysis protein</fullName>
    </recommendedName>
</protein>
<keyword evidence="1" id="KW-0175">Coiled coil</keyword>
<reference evidence="3 4" key="1">
    <citation type="submission" date="2017-05" db="EMBL/GenBank/DDBJ databases">
        <title>Vagococcus spp. assemblies.</title>
        <authorList>
            <person name="Gulvik C.A."/>
        </authorList>
    </citation>
    <scope>NUCLEOTIDE SEQUENCE [LARGE SCALE GENOMIC DNA]</scope>
    <source>
        <strain evidence="3 4">LMG 24798</strain>
    </source>
</reference>
<dbReference type="InterPro" id="IPR018770">
    <property type="entry name" value="ChloroindolylP_hydrolase"/>
</dbReference>
<organism evidence="3 4">
    <name type="scientific">Vagococcus acidifermentans</name>
    <dbReference type="NCBI Taxonomy" id="564710"/>
    <lineage>
        <taxon>Bacteria</taxon>
        <taxon>Bacillati</taxon>
        <taxon>Bacillota</taxon>
        <taxon>Bacilli</taxon>
        <taxon>Lactobacillales</taxon>
        <taxon>Enterococcaceae</taxon>
        <taxon>Vagococcus</taxon>
    </lineage>
</organism>
<evidence type="ECO:0000313" key="4">
    <source>
        <dbReference type="Proteomes" id="UP000286773"/>
    </source>
</evidence>
<accession>A0A430AS78</accession>
<gene>
    <name evidence="3" type="ORF">CBF27_09350</name>
</gene>